<dbReference type="EMBL" id="SDPP02000001">
    <property type="protein sequence ID" value="KAA1380219.1"/>
    <property type="molecule type" value="Genomic_DNA"/>
</dbReference>
<sequence>MRLLGKVLAVVVVVLAVAAPTTWTLFLQSERYLVIGAHDATVRPVTDGHATLDFGALVPQVRVPIDAPGDIGVAIDLGDSQGEGLEQVLARDAVIASQPEGEIRAVRSAVVGMAASAALRGLGMGLLAGTATVLVWTALGRSRRSELRTRLLRPTRRQGLTAAATTLVVVGALVLVAVPGDDGSPSRQWVPLTQEFPEVPGDIAGIRQIELARGSATSSSRALVEGALYLYRDSVTFYEALEKNAQEAVLRTPTDGETTALVVTDRHDNIGMDPVVRTIADRAQARLLIDLGDDTGQGASWESFSINSLAREFDGFKTVAVAGNHDTDAVADQMADKGFTVLRGKPVTVGGVRFLGASDPRGTKLTGYTEDAETRNGGLAEQDTSLRDTACEADAAGDRVGVLAVHSWASASEVAASGCVDLVLTGHLHYQVGPAAIDGPGATPTTRLTTGTTGGAVLPIALGSSLRRQAQVSIVTFDADGVPVGVQVVSFNPSKEIVVADYVELPLSSQGATPAAPDPVEDPSAEETGAPEQLPTTP</sequence>
<gene>
    <name evidence="3" type="ORF">ESP62_003215</name>
</gene>
<keyword evidence="2" id="KW-0472">Membrane</keyword>
<evidence type="ECO:0000256" key="2">
    <source>
        <dbReference type="SAM" id="Phobius"/>
    </source>
</evidence>
<organism evidence="3 4">
    <name type="scientific">Aeromicrobium fastidiosum</name>
    <dbReference type="NCBI Taxonomy" id="52699"/>
    <lineage>
        <taxon>Bacteria</taxon>
        <taxon>Bacillati</taxon>
        <taxon>Actinomycetota</taxon>
        <taxon>Actinomycetes</taxon>
        <taxon>Propionibacteriales</taxon>
        <taxon>Nocardioidaceae</taxon>
        <taxon>Aeromicrobium</taxon>
    </lineage>
</organism>
<evidence type="ECO:0000256" key="1">
    <source>
        <dbReference type="SAM" id="MobiDB-lite"/>
    </source>
</evidence>
<protein>
    <submittedName>
        <fullName evidence="3">Metallophosphoesterase</fullName>
    </submittedName>
</protein>
<evidence type="ECO:0000313" key="3">
    <source>
        <dbReference type="EMBL" id="KAA1380219.1"/>
    </source>
</evidence>
<comment type="caution">
    <text evidence="3">The sequence shown here is derived from an EMBL/GenBank/DDBJ whole genome shotgun (WGS) entry which is preliminary data.</text>
</comment>
<dbReference type="Gene3D" id="3.60.21.10">
    <property type="match status" value="1"/>
</dbReference>
<keyword evidence="2" id="KW-0812">Transmembrane</keyword>
<accession>A0A641AQK8</accession>
<dbReference type="RefSeq" id="WP_129180473.1">
    <property type="nucleotide sequence ID" value="NZ_JAGIOG010000001.1"/>
</dbReference>
<feature type="region of interest" description="Disordered" evidence="1">
    <location>
        <begin position="509"/>
        <end position="538"/>
    </location>
</feature>
<dbReference type="Proteomes" id="UP001515100">
    <property type="component" value="Unassembled WGS sequence"/>
</dbReference>
<feature type="transmembrane region" description="Helical" evidence="2">
    <location>
        <begin position="160"/>
        <end position="178"/>
    </location>
</feature>
<feature type="transmembrane region" description="Helical" evidence="2">
    <location>
        <begin position="117"/>
        <end position="139"/>
    </location>
</feature>
<name>A0A641AQK8_9ACTN</name>
<dbReference type="SUPFAM" id="SSF56300">
    <property type="entry name" value="Metallo-dependent phosphatases"/>
    <property type="match status" value="1"/>
</dbReference>
<keyword evidence="2" id="KW-1133">Transmembrane helix</keyword>
<dbReference type="AlphaFoldDB" id="A0A641AQK8"/>
<proteinExistence type="predicted"/>
<dbReference type="InterPro" id="IPR029052">
    <property type="entry name" value="Metallo-depent_PP-like"/>
</dbReference>
<evidence type="ECO:0000313" key="4">
    <source>
        <dbReference type="Proteomes" id="UP001515100"/>
    </source>
</evidence>
<keyword evidence="4" id="KW-1185">Reference proteome</keyword>
<reference evidence="3" key="1">
    <citation type="submission" date="2019-09" db="EMBL/GenBank/DDBJ databases">
        <authorList>
            <person name="Li J."/>
        </authorList>
    </citation>
    <scope>NUCLEOTIDE SEQUENCE [LARGE SCALE GENOMIC DNA]</scope>
    <source>
        <strain evidence="3">NRBC 14897</strain>
    </source>
</reference>
<dbReference type="OrthoDB" id="5241348at2"/>